<comment type="caution">
    <text evidence="9">The sequence shown here is derived from an EMBL/GenBank/DDBJ whole genome shotgun (WGS) entry which is preliminary data.</text>
</comment>
<feature type="compositionally biased region" description="Basic and acidic residues" evidence="7">
    <location>
        <begin position="75"/>
        <end position="90"/>
    </location>
</feature>
<dbReference type="GO" id="GO:0004843">
    <property type="term" value="F:cysteine-type deubiquitinase activity"/>
    <property type="evidence" value="ECO:0007669"/>
    <property type="project" value="UniProtKB-EC"/>
</dbReference>
<proteinExistence type="inferred from homology"/>
<dbReference type="GO" id="GO:0006508">
    <property type="term" value="P:proteolysis"/>
    <property type="evidence" value="ECO:0007669"/>
    <property type="project" value="UniProtKB-KW"/>
</dbReference>
<evidence type="ECO:0000259" key="8">
    <source>
        <dbReference type="PROSITE" id="PS50802"/>
    </source>
</evidence>
<evidence type="ECO:0000256" key="5">
    <source>
        <dbReference type="ARBA" id="ARBA00022786"/>
    </source>
</evidence>
<feature type="compositionally biased region" description="Low complexity" evidence="7">
    <location>
        <begin position="1"/>
        <end position="45"/>
    </location>
</feature>
<dbReference type="InterPro" id="IPR050704">
    <property type="entry name" value="Peptidase_C85-like"/>
</dbReference>
<comment type="catalytic activity">
    <reaction evidence="1">
        <text>Thiol-dependent hydrolysis of ester, thioester, amide, peptide and isopeptide bonds formed by the C-terminal Gly of ubiquitin (a 76-residue protein attached to proteins as an intracellular targeting signal).</text>
        <dbReference type="EC" id="3.4.19.12"/>
    </reaction>
</comment>
<dbReference type="InterPro" id="IPR038765">
    <property type="entry name" value="Papain-like_cys_pep_sf"/>
</dbReference>
<dbReference type="PROSITE" id="PS50802">
    <property type="entry name" value="OTU"/>
    <property type="match status" value="1"/>
</dbReference>
<evidence type="ECO:0000313" key="10">
    <source>
        <dbReference type="Proteomes" id="UP000585474"/>
    </source>
</evidence>
<keyword evidence="5" id="KW-0833">Ubl conjugation pathway</keyword>
<keyword evidence="4 9" id="KW-0645">Protease</keyword>
<evidence type="ECO:0000256" key="2">
    <source>
        <dbReference type="ARBA" id="ARBA00010407"/>
    </source>
</evidence>
<reference evidence="9 10" key="1">
    <citation type="submission" date="2019-07" db="EMBL/GenBank/DDBJ databases">
        <title>De Novo Assembly of kiwifruit Actinidia rufa.</title>
        <authorList>
            <person name="Sugita-Konishi S."/>
            <person name="Sato K."/>
            <person name="Mori E."/>
            <person name="Abe Y."/>
            <person name="Kisaki G."/>
            <person name="Hamano K."/>
            <person name="Suezawa K."/>
            <person name="Otani M."/>
            <person name="Fukuda T."/>
            <person name="Manabe T."/>
            <person name="Gomi K."/>
            <person name="Tabuchi M."/>
            <person name="Akimitsu K."/>
            <person name="Kataoka I."/>
        </authorList>
    </citation>
    <scope>NUCLEOTIDE SEQUENCE [LARGE SCALE GENOMIC DNA]</scope>
    <source>
        <strain evidence="10">cv. Fuchu</strain>
    </source>
</reference>
<dbReference type="OrthoDB" id="1745005at2759"/>
<dbReference type="Proteomes" id="UP000585474">
    <property type="component" value="Unassembled WGS sequence"/>
</dbReference>
<evidence type="ECO:0000256" key="1">
    <source>
        <dbReference type="ARBA" id="ARBA00000707"/>
    </source>
</evidence>
<feature type="compositionally biased region" description="Pro residues" evidence="7">
    <location>
        <begin position="113"/>
        <end position="124"/>
    </location>
</feature>
<keyword evidence="10" id="KW-1185">Reference proteome</keyword>
<feature type="compositionally biased region" description="Low complexity" evidence="7">
    <location>
        <begin position="157"/>
        <end position="171"/>
    </location>
</feature>
<accession>A0A7J0H487</accession>
<protein>
    <recommendedName>
        <fullName evidence="3">ubiquitinyl hydrolase 1</fullName>
        <ecNumber evidence="3">3.4.19.12</ecNumber>
    </recommendedName>
</protein>
<evidence type="ECO:0000256" key="7">
    <source>
        <dbReference type="SAM" id="MobiDB-lite"/>
    </source>
</evidence>
<dbReference type="InterPro" id="IPR003323">
    <property type="entry name" value="OTU_dom"/>
</dbReference>
<gene>
    <name evidence="9" type="ORF">Acr_26g0010350</name>
</gene>
<evidence type="ECO:0000256" key="4">
    <source>
        <dbReference type="ARBA" id="ARBA00022670"/>
    </source>
</evidence>
<comment type="similarity">
    <text evidence="2">Belongs to the peptidase C85 family.</text>
</comment>
<dbReference type="Gene3D" id="3.90.70.80">
    <property type="match status" value="1"/>
</dbReference>
<evidence type="ECO:0000313" key="9">
    <source>
        <dbReference type="EMBL" id="GFZ17765.1"/>
    </source>
</evidence>
<dbReference type="GO" id="GO:0016579">
    <property type="term" value="P:protein deubiquitination"/>
    <property type="evidence" value="ECO:0007669"/>
    <property type="project" value="TreeGrafter"/>
</dbReference>
<evidence type="ECO:0000256" key="6">
    <source>
        <dbReference type="ARBA" id="ARBA00022801"/>
    </source>
</evidence>
<feature type="domain" description="OTU" evidence="8">
    <location>
        <begin position="212"/>
        <end position="251"/>
    </location>
</feature>
<sequence length="251" mass="27124">MTRILVQRGSAGSSSSNPNRSSSSLPSSSTSSSPQPQVTVPQVASAGKDEEIGEEAQDQVVVDDFVEYFSTSDVKGAKSDDLPQESFHDDQENEGSGDSEKVMNDVPVTGSSCPPPPPVPPPKPSSGNPSSRRFITGGSNSQRIGSSRRAAAWPIVSTRTSPTGSRPSSPRSHCESEGYNSADEQNPCFGPCYDDAERERQFEIDIRRAKGLEVKRMMEDGNCLFRAIADQVYGDSEGYDLVRQMCIDYMV</sequence>
<dbReference type="SUPFAM" id="SSF54001">
    <property type="entry name" value="Cysteine proteinases"/>
    <property type="match status" value="1"/>
</dbReference>
<evidence type="ECO:0000256" key="3">
    <source>
        <dbReference type="ARBA" id="ARBA00012759"/>
    </source>
</evidence>
<dbReference type="PANTHER" id="PTHR12419:SF4">
    <property type="entry name" value="OTU DOMAIN-CONTAINING PROTEIN 5"/>
    <property type="match status" value="1"/>
</dbReference>
<dbReference type="AlphaFoldDB" id="A0A7J0H487"/>
<dbReference type="EMBL" id="BJWL01000026">
    <property type="protein sequence ID" value="GFZ17765.1"/>
    <property type="molecule type" value="Genomic_DNA"/>
</dbReference>
<feature type="region of interest" description="Disordered" evidence="7">
    <location>
        <begin position="1"/>
        <end position="61"/>
    </location>
</feature>
<dbReference type="PANTHER" id="PTHR12419">
    <property type="entry name" value="OTU DOMAIN CONTAINING PROTEIN"/>
    <property type="match status" value="1"/>
</dbReference>
<dbReference type="EC" id="3.4.19.12" evidence="3"/>
<organism evidence="9 10">
    <name type="scientific">Actinidia rufa</name>
    <dbReference type="NCBI Taxonomy" id="165716"/>
    <lineage>
        <taxon>Eukaryota</taxon>
        <taxon>Viridiplantae</taxon>
        <taxon>Streptophyta</taxon>
        <taxon>Embryophyta</taxon>
        <taxon>Tracheophyta</taxon>
        <taxon>Spermatophyta</taxon>
        <taxon>Magnoliopsida</taxon>
        <taxon>eudicotyledons</taxon>
        <taxon>Gunneridae</taxon>
        <taxon>Pentapetalae</taxon>
        <taxon>asterids</taxon>
        <taxon>Ericales</taxon>
        <taxon>Actinidiaceae</taxon>
        <taxon>Actinidia</taxon>
    </lineage>
</organism>
<dbReference type="GO" id="GO:0061578">
    <property type="term" value="F:K63-linked deubiquitinase activity"/>
    <property type="evidence" value="ECO:0007669"/>
    <property type="project" value="TreeGrafter"/>
</dbReference>
<keyword evidence="6" id="KW-0378">Hydrolase</keyword>
<feature type="region of interest" description="Disordered" evidence="7">
    <location>
        <begin position="73"/>
        <end position="182"/>
    </location>
</feature>
<name>A0A7J0H487_9ERIC</name>